<protein>
    <submittedName>
        <fullName evidence="1">Uncharacterized protein</fullName>
    </submittedName>
</protein>
<gene>
    <name evidence="1" type="ORF">E8M01_32420</name>
</gene>
<dbReference type="EMBL" id="CP039690">
    <property type="protein sequence ID" value="QCI68522.1"/>
    <property type="molecule type" value="Genomic_DNA"/>
</dbReference>
<name>A0A4D7BLB9_9HYPH</name>
<organism evidence="1 2">
    <name type="scientific">Phreatobacter stygius</name>
    <dbReference type="NCBI Taxonomy" id="1940610"/>
    <lineage>
        <taxon>Bacteria</taxon>
        <taxon>Pseudomonadati</taxon>
        <taxon>Pseudomonadota</taxon>
        <taxon>Alphaproteobacteria</taxon>
        <taxon>Hyphomicrobiales</taxon>
        <taxon>Phreatobacteraceae</taxon>
        <taxon>Phreatobacter</taxon>
    </lineage>
</organism>
<dbReference type="OrthoDB" id="7359436at2"/>
<sequence length="101" mass="11186">MNTANLQLEGLCMAVAALTRLLVQKGVVTADEVDLALHRAEANLTSEDRQAEDMSPANRNAVVFPLRLLRLANRRLNQPEPSFAELAVLVGETKRPYNDQM</sequence>
<dbReference type="AlphaFoldDB" id="A0A4D7BLB9"/>
<accession>A0A4D7BLB9</accession>
<evidence type="ECO:0000313" key="1">
    <source>
        <dbReference type="EMBL" id="QCI68522.1"/>
    </source>
</evidence>
<evidence type="ECO:0000313" key="2">
    <source>
        <dbReference type="Proteomes" id="UP000298781"/>
    </source>
</evidence>
<keyword evidence="2" id="KW-1185">Reference proteome</keyword>
<dbReference type="RefSeq" id="WP_136963941.1">
    <property type="nucleotide sequence ID" value="NZ_CP039690.1"/>
</dbReference>
<dbReference type="Proteomes" id="UP000298781">
    <property type="component" value="Chromosome"/>
</dbReference>
<proteinExistence type="predicted"/>
<reference evidence="1 2" key="1">
    <citation type="submission" date="2019-04" db="EMBL/GenBank/DDBJ databases">
        <title>Phreatobacter aquaticus sp. nov.</title>
        <authorList>
            <person name="Choi A."/>
        </authorList>
    </citation>
    <scope>NUCLEOTIDE SEQUENCE [LARGE SCALE GENOMIC DNA]</scope>
    <source>
        <strain evidence="1 2">KCTC 52518</strain>
    </source>
</reference>
<dbReference type="KEGG" id="pstg:E8M01_32420"/>